<feature type="transmembrane region" description="Helical" evidence="1">
    <location>
        <begin position="85"/>
        <end position="104"/>
    </location>
</feature>
<keyword evidence="1" id="KW-1133">Transmembrane helix</keyword>
<feature type="transmembrane region" description="Helical" evidence="1">
    <location>
        <begin position="54"/>
        <end position="73"/>
    </location>
</feature>
<proteinExistence type="predicted"/>
<accession>A0A5J6HK82</accession>
<evidence type="ECO:0000256" key="1">
    <source>
        <dbReference type="SAM" id="Phobius"/>
    </source>
</evidence>
<gene>
    <name evidence="2" type="ORF">CP975_16585</name>
</gene>
<dbReference type="EMBL" id="CP023695">
    <property type="protein sequence ID" value="QEV18894.1"/>
    <property type="molecule type" value="Genomic_DNA"/>
</dbReference>
<evidence type="ECO:0000313" key="2">
    <source>
        <dbReference type="EMBL" id="QEV18894.1"/>
    </source>
</evidence>
<organism evidence="2 3">
    <name type="scientific">Streptomyces alboniger</name>
    <dbReference type="NCBI Taxonomy" id="132473"/>
    <lineage>
        <taxon>Bacteria</taxon>
        <taxon>Bacillati</taxon>
        <taxon>Actinomycetota</taxon>
        <taxon>Actinomycetes</taxon>
        <taxon>Kitasatosporales</taxon>
        <taxon>Streptomycetaceae</taxon>
        <taxon>Streptomyces</taxon>
        <taxon>Streptomyces aurantiacus group</taxon>
    </lineage>
</organism>
<protein>
    <submittedName>
        <fullName evidence="2">Uncharacterized protein</fullName>
    </submittedName>
</protein>
<dbReference type="KEGG" id="salw:CP975_16585"/>
<reference evidence="2 3" key="1">
    <citation type="submission" date="2017-09" db="EMBL/GenBank/DDBJ databases">
        <authorList>
            <person name="Lee N."/>
            <person name="Cho B.-K."/>
        </authorList>
    </citation>
    <scope>NUCLEOTIDE SEQUENCE [LARGE SCALE GENOMIC DNA]</scope>
    <source>
        <strain evidence="2 3">ATCC 12461</strain>
    </source>
</reference>
<dbReference type="Proteomes" id="UP000326553">
    <property type="component" value="Chromosome"/>
</dbReference>
<name>A0A5J6HK82_STRAD</name>
<feature type="transmembrane region" description="Helical" evidence="1">
    <location>
        <begin position="20"/>
        <end position="42"/>
    </location>
</feature>
<keyword evidence="1" id="KW-0812">Transmembrane</keyword>
<sequence>MRPLAVALLNLSGLGLGYLLIRRLLPALLCVGATAALLLLALPADVDGVPGGVLIGYAALLLLAAVHGALRAIRDRTRRPLRAPLATALGVILLAVPSGGALAYESARDEAVEQMLLDRLDNADRIVAGLDSQPFEGIAETKYKKALRTYRDLADDHPGSRAADRLPDSLTAYYESVAAPYAAKRYCEAVPPLTHLRTLPGTLGKDRLGALATWPDDRLATSLYECGTEGLGRSAADAPLTELLRTFPASAQAKKVEPALRDAIDTRTSAVKGPAPCPALDELRAIGTTAAALPGDAVDAEAVRGATERAVESGVYACGMDEFEDAHFAKAAATLNGFAKAYPASEKRDRAKDVAIAAEIAEERPSAGRRLPPSGSPGGAKVDLVVANLGPGELEVLYTGPTTGSVQLKDCASCRVFATKSQGDKTCRAGVTKYPRTTLRLPAGEYHFLYKRATVRDRADGARLSPAYRYTDCSFVTRGTAGLGRS</sequence>
<keyword evidence="3" id="KW-1185">Reference proteome</keyword>
<keyword evidence="1" id="KW-0472">Membrane</keyword>
<dbReference type="OrthoDB" id="3415592at2"/>
<dbReference type="RefSeq" id="WP_055536489.1">
    <property type="nucleotide sequence ID" value="NZ_CP023695.1"/>
</dbReference>
<evidence type="ECO:0000313" key="3">
    <source>
        <dbReference type="Proteomes" id="UP000326553"/>
    </source>
</evidence>
<dbReference type="AlphaFoldDB" id="A0A5J6HK82"/>